<keyword evidence="8" id="KW-1185">Reference proteome</keyword>
<dbReference type="PROSITE" id="PS00671">
    <property type="entry name" value="D_2_HYDROXYACID_DH_3"/>
    <property type="match status" value="1"/>
</dbReference>
<dbReference type="Pfam" id="PF00389">
    <property type="entry name" value="2-Hacid_dh"/>
    <property type="match status" value="1"/>
</dbReference>
<dbReference type="Gene3D" id="3.40.50.720">
    <property type="entry name" value="NAD(P)-binding Rossmann-like Domain"/>
    <property type="match status" value="2"/>
</dbReference>
<evidence type="ECO:0000256" key="2">
    <source>
        <dbReference type="ARBA" id="ARBA00023002"/>
    </source>
</evidence>
<dbReference type="InterPro" id="IPR043322">
    <property type="entry name" value="CtBP"/>
</dbReference>
<evidence type="ECO:0000256" key="1">
    <source>
        <dbReference type="ARBA" id="ARBA00005854"/>
    </source>
</evidence>
<dbReference type="Pfam" id="PF02826">
    <property type="entry name" value="2-Hacid_dh_C"/>
    <property type="match status" value="1"/>
</dbReference>
<dbReference type="SUPFAM" id="SSF52283">
    <property type="entry name" value="Formate/glycerate dehydrogenase catalytic domain-like"/>
    <property type="match status" value="1"/>
</dbReference>
<dbReference type="InterPro" id="IPR006140">
    <property type="entry name" value="D-isomer_DH_NAD-bd"/>
</dbReference>
<evidence type="ECO:0000259" key="5">
    <source>
        <dbReference type="Pfam" id="PF00389"/>
    </source>
</evidence>
<accession>A0A1G7X328</accession>
<dbReference type="InterPro" id="IPR050857">
    <property type="entry name" value="D-2-hydroxyacid_DH"/>
</dbReference>
<evidence type="ECO:0000259" key="6">
    <source>
        <dbReference type="Pfam" id="PF02826"/>
    </source>
</evidence>
<dbReference type="SUPFAM" id="SSF51735">
    <property type="entry name" value="NAD(P)-binding Rossmann-fold domains"/>
    <property type="match status" value="1"/>
</dbReference>
<keyword evidence="2 4" id="KW-0560">Oxidoreductase</keyword>
<dbReference type="AlphaFoldDB" id="A0A1G7X328"/>
<comment type="similarity">
    <text evidence="1 4">Belongs to the D-isomer specific 2-hydroxyacid dehydrogenase family.</text>
</comment>
<evidence type="ECO:0000313" key="7">
    <source>
        <dbReference type="EMBL" id="SDG77970.1"/>
    </source>
</evidence>
<proteinExistence type="inferred from homology"/>
<dbReference type="PANTHER" id="PTHR42789">
    <property type="entry name" value="D-ISOMER SPECIFIC 2-HYDROXYACID DEHYDROGENASE FAMILY PROTEIN (AFU_ORTHOLOGUE AFUA_6G10090)"/>
    <property type="match status" value="1"/>
</dbReference>
<evidence type="ECO:0000256" key="4">
    <source>
        <dbReference type="RuleBase" id="RU003719"/>
    </source>
</evidence>
<reference evidence="7 8" key="1">
    <citation type="submission" date="2016-10" db="EMBL/GenBank/DDBJ databases">
        <authorList>
            <person name="de Groot N.N."/>
        </authorList>
    </citation>
    <scope>NUCLEOTIDE SEQUENCE [LARGE SCALE GENOMIC DNA]</scope>
    <source>
        <strain evidence="7 8">CGMCC 4.3143</strain>
    </source>
</reference>
<dbReference type="GO" id="GO:0003714">
    <property type="term" value="F:transcription corepressor activity"/>
    <property type="evidence" value="ECO:0007669"/>
    <property type="project" value="InterPro"/>
</dbReference>
<protein>
    <submittedName>
        <fullName evidence="7">D-3-phosphoglycerate dehydrogenase</fullName>
    </submittedName>
</protein>
<dbReference type="STRING" id="366584.SAMN05216377_11553"/>
<dbReference type="FunFam" id="3.40.50.720:FF:000203">
    <property type="entry name" value="D-3-phosphoglycerate dehydrogenase (SerA)"/>
    <property type="match status" value="1"/>
</dbReference>
<evidence type="ECO:0000313" key="8">
    <source>
        <dbReference type="Proteomes" id="UP000198967"/>
    </source>
</evidence>
<keyword evidence="3" id="KW-0520">NAD</keyword>
<name>A0A1G7X328_PSEOR</name>
<dbReference type="OrthoDB" id="117809at2"/>
<feature type="domain" description="D-isomer specific 2-hydroxyacid dehydrogenase NAD-binding" evidence="6">
    <location>
        <begin position="111"/>
        <end position="282"/>
    </location>
</feature>
<dbReference type="CDD" id="cd05299">
    <property type="entry name" value="CtBP_dh"/>
    <property type="match status" value="1"/>
</dbReference>
<dbReference type="Proteomes" id="UP000198967">
    <property type="component" value="Unassembled WGS sequence"/>
</dbReference>
<dbReference type="PANTHER" id="PTHR42789:SF1">
    <property type="entry name" value="D-ISOMER SPECIFIC 2-HYDROXYACID DEHYDROGENASE FAMILY PROTEIN (AFU_ORTHOLOGUE AFUA_6G10090)"/>
    <property type="match status" value="1"/>
</dbReference>
<organism evidence="7 8">
    <name type="scientific">Pseudonocardia oroxyli</name>
    <dbReference type="NCBI Taxonomy" id="366584"/>
    <lineage>
        <taxon>Bacteria</taxon>
        <taxon>Bacillati</taxon>
        <taxon>Actinomycetota</taxon>
        <taxon>Actinomycetes</taxon>
        <taxon>Pseudonocardiales</taxon>
        <taxon>Pseudonocardiaceae</taxon>
        <taxon>Pseudonocardia</taxon>
    </lineage>
</organism>
<feature type="domain" description="D-isomer specific 2-hydroxyacid dehydrogenase catalytic" evidence="5">
    <location>
        <begin position="26"/>
        <end position="314"/>
    </location>
</feature>
<gene>
    <name evidence="7" type="ORF">SAMN05216377_11553</name>
</gene>
<evidence type="ECO:0000256" key="3">
    <source>
        <dbReference type="ARBA" id="ARBA00023027"/>
    </source>
</evidence>
<dbReference type="InterPro" id="IPR006139">
    <property type="entry name" value="D-isomer_2_OHA_DH_cat_dom"/>
</dbReference>
<dbReference type="PROSITE" id="PS00670">
    <property type="entry name" value="D_2_HYDROXYACID_DH_2"/>
    <property type="match status" value="1"/>
</dbReference>
<dbReference type="InterPro" id="IPR029753">
    <property type="entry name" value="D-isomer_DH_CS"/>
</dbReference>
<dbReference type="InterPro" id="IPR036291">
    <property type="entry name" value="NAD(P)-bd_dom_sf"/>
</dbReference>
<dbReference type="GO" id="GO:0016616">
    <property type="term" value="F:oxidoreductase activity, acting on the CH-OH group of donors, NAD or NADP as acceptor"/>
    <property type="evidence" value="ECO:0007669"/>
    <property type="project" value="InterPro"/>
</dbReference>
<dbReference type="GO" id="GO:0051287">
    <property type="term" value="F:NAD binding"/>
    <property type="evidence" value="ECO:0007669"/>
    <property type="project" value="InterPro"/>
</dbReference>
<dbReference type="EMBL" id="FNBE01000015">
    <property type="protein sequence ID" value="SDG77970.1"/>
    <property type="molecule type" value="Genomic_DNA"/>
</dbReference>
<sequence>MSAPTVVVTDSEFGDLDVERALVEGAGFRFVSAQARTADEVVAACADADGILNQYAPMGADVLARLPRAQIISRYGIGLNTIDVEAATAAGILVANVPDGSLDDVSDHAAGMILALARGLGRYDRAMRSGGWDYAAAGPLFRLRGRTLGLVGFGQIPRRLAAKMQAFGMRVIAHDPYATAAEGIPLVSAEQLYRESDVVSVHAPLTAATTGMVDAAAFAAMKPTAYLVNTARGPVVDQDALVAALSENRIAGAGLDVFTVEPLPDDHPLRRLDSVLLSPHCAWYSEDSEAEIRRKTAANVVEVLSGRAPAYPVNRPAAPRAGCAGA</sequence>